<dbReference type="AlphaFoldDB" id="A0A7S4S882"/>
<dbReference type="GO" id="GO:0005737">
    <property type="term" value="C:cytoplasm"/>
    <property type="evidence" value="ECO:0007669"/>
    <property type="project" value="TreeGrafter"/>
</dbReference>
<reference evidence="2" key="1">
    <citation type="submission" date="2021-01" db="EMBL/GenBank/DDBJ databases">
        <authorList>
            <person name="Corre E."/>
            <person name="Pelletier E."/>
            <person name="Niang G."/>
            <person name="Scheremetjew M."/>
            <person name="Finn R."/>
            <person name="Kale V."/>
            <person name="Holt S."/>
            <person name="Cochrane G."/>
            <person name="Meng A."/>
            <person name="Brown T."/>
            <person name="Cohen L."/>
        </authorList>
    </citation>
    <scope>NUCLEOTIDE SEQUENCE</scope>
    <source>
        <strain evidence="2">GSO104</strain>
    </source>
</reference>
<evidence type="ECO:0000256" key="1">
    <source>
        <dbReference type="SAM" id="Phobius"/>
    </source>
</evidence>
<protein>
    <recommendedName>
        <fullName evidence="3">DUF218 domain-containing protein</fullName>
    </recommendedName>
</protein>
<feature type="transmembrane region" description="Helical" evidence="1">
    <location>
        <begin position="27"/>
        <end position="48"/>
    </location>
</feature>
<evidence type="ECO:0008006" key="3">
    <source>
        <dbReference type="Google" id="ProtNLM"/>
    </source>
</evidence>
<keyword evidence="1" id="KW-1133">Transmembrane helix</keyword>
<dbReference type="PANTHER" id="PTHR28110:SF1">
    <property type="entry name" value="TRANSMEMBRANE PROTEIN"/>
    <property type="match status" value="1"/>
</dbReference>
<keyword evidence="1" id="KW-0472">Membrane</keyword>
<dbReference type="EMBL" id="HBNS01039652">
    <property type="protein sequence ID" value="CAE4637560.1"/>
    <property type="molecule type" value="Transcribed_RNA"/>
</dbReference>
<proteinExistence type="predicted"/>
<dbReference type="InterPro" id="IPR055323">
    <property type="entry name" value="C57A10.07/YOR238W"/>
</dbReference>
<evidence type="ECO:0000313" key="2">
    <source>
        <dbReference type="EMBL" id="CAE4637560.1"/>
    </source>
</evidence>
<name>A0A7S4S882_9STRA</name>
<dbReference type="PANTHER" id="PTHR28110">
    <property type="entry name" value="TRANSMEMBRANE PROTEIN"/>
    <property type="match status" value="1"/>
</dbReference>
<gene>
    <name evidence="2" type="ORF">DBRI00130_LOCUS30884</name>
</gene>
<accession>A0A7S4S882</accession>
<organism evidence="2">
    <name type="scientific">Ditylum brightwellii</name>
    <dbReference type="NCBI Taxonomy" id="49249"/>
    <lineage>
        <taxon>Eukaryota</taxon>
        <taxon>Sar</taxon>
        <taxon>Stramenopiles</taxon>
        <taxon>Ochrophyta</taxon>
        <taxon>Bacillariophyta</taxon>
        <taxon>Mediophyceae</taxon>
        <taxon>Lithodesmiophycidae</taxon>
        <taxon>Lithodesmiales</taxon>
        <taxon>Lithodesmiaceae</taxon>
        <taxon>Ditylum</taxon>
    </lineage>
</organism>
<sequence length="331" mass="37365">MPPPSGINKPVKRLRRRKLNNNNSQQIMKLGVGGMVLFLIMLCCYSYYSNVPHSYLGGRLRGTAKKSWVSDDAQKFNEHSEAENANHLIIVAGHSVIIGGNLEDAASDEHVWYLLDYQKSVGMPQTIVSHIQAGISEAAKDPKSLLIFSGGETRASTGPVTEGSSYFRVADALDLWQDKRHGVRARTATEEFATDSFENLMFSICRFKEITKFYPQKITVVSFTFKQRRFEELHAKALRWPLNAFSYVGIDPSASTGFDLQKSTVAEYQNAAKPFETDPYGCNSPILQQKRLDRNPFSRTPPYKLSCVELVDLLDWCGPELFPYELPWDHV</sequence>
<keyword evidence="1" id="KW-0812">Transmembrane</keyword>